<keyword evidence="7" id="KW-1185">Reference proteome</keyword>
<keyword evidence="5" id="KW-0030">Aminoacyl-tRNA synthetase</keyword>
<dbReference type="Pfam" id="PF00152">
    <property type="entry name" value="tRNA-synt_2"/>
    <property type="match status" value="1"/>
</dbReference>
<dbReference type="PROSITE" id="PS50862">
    <property type="entry name" value="AA_TRNA_LIGASE_II"/>
    <property type="match status" value="1"/>
</dbReference>
<proteinExistence type="predicted"/>
<sequence length="260" mass="29324">MLKNYSIIGKDEFVKFFPVNVDTPILTSTDCEGTGQMFQVQAPAPSETRESDSSSIYLTGSAQMHLESLVYTLNPTFRAENSSTRYHLAEFYMLEAESIYLDNINSLCREIEMLIKKILNECLEIYPISECNELNALQVKEYQILDWVGGNRPVFITHFPMELKPFYCQSVNGIEAECADLLFPGIGELVGASVRENVASRLQTRMKSSQSQWYINLRGTGSAPHAGFGLGFERLMQFVLGIANIRDAIAFPRNTNKIIF</sequence>
<evidence type="ECO:0000313" key="7">
    <source>
        <dbReference type="Proteomes" id="UP000277204"/>
    </source>
</evidence>
<dbReference type="GO" id="GO:0005524">
    <property type="term" value="F:ATP binding"/>
    <property type="evidence" value="ECO:0007669"/>
    <property type="project" value="UniProtKB-KW"/>
</dbReference>
<name>A0A183MP54_9TREM</name>
<evidence type="ECO:0000256" key="2">
    <source>
        <dbReference type="ARBA" id="ARBA00022741"/>
    </source>
</evidence>
<evidence type="ECO:0000256" key="1">
    <source>
        <dbReference type="ARBA" id="ARBA00022598"/>
    </source>
</evidence>
<keyword evidence="4" id="KW-0648">Protein biosynthesis</keyword>
<organism evidence="6 7">
    <name type="scientific">Schistosoma margrebowiei</name>
    <dbReference type="NCBI Taxonomy" id="48269"/>
    <lineage>
        <taxon>Eukaryota</taxon>
        <taxon>Metazoa</taxon>
        <taxon>Spiralia</taxon>
        <taxon>Lophotrochozoa</taxon>
        <taxon>Platyhelminthes</taxon>
        <taxon>Trematoda</taxon>
        <taxon>Digenea</taxon>
        <taxon>Strigeidida</taxon>
        <taxon>Schistosomatoidea</taxon>
        <taxon>Schistosomatidae</taxon>
        <taxon>Schistosoma</taxon>
    </lineage>
</organism>
<keyword evidence="1" id="KW-0436">Ligase</keyword>
<dbReference type="Proteomes" id="UP000277204">
    <property type="component" value="Unassembled WGS sequence"/>
</dbReference>
<keyword evidence="2" id="KW-0547">Nucleotide-binding</keyword>
<dbReference type="AlphaFoldDB" id="A0A183MP54"/>
<dbReference type="GO" id="GO:0004816">
    <property type="term" value="F:asparagine-tRNA ligase activity"/>
    <property type="evidence" value="ECO:0007669"/>
    <property type="project" value="TreeGrafter"/>
</dbReference>
<reference evidence="6 7" key="1">
    <citation type="submission" date="2018-11" db="EMBL/GenBank/DDBJ databases">
        <authorList>
            <consortium name="Pathogen Informatics"/>
        </authorList>
    </citation>
    <scope>NUCLEOTIDE SEQUENCE [LARGE SCALE GENOMIC DNA]</scope>
    <source>
        <strain evidence="6 7">Zambia</strain>
    </source>
</reference>
<dbReference type="STRING" id="48269.A0A183MP54"/>
<dbReference type="InterPro" id="IPR004364">
    <property type="entry name" value="Aa-tRNA-synt_II"/>
</dbReference>
<dbReference type="GO" id="GO:0005739">
    <property type="term" value="C:mitochondrion"/>
    <property type="evidence" value="ECO:0007669"/>
    <property type="project" value="TreeGrafter"/>
</dbReference>
<accession>A0A183MP54</accession>
<evidence type="ECO:0000256" key="4">
    <source>
        <dbReference type="ARBA" id="ARBA00022917"/>
    </source>
</evidence>
<dbReference type="Gene3D" id="3.30.930.10">
    <property type="entry name" value="Bira Bifunctional Protein, Domain 2"/>
    <property type="match status" value="2"/>
</dbReference>
<dbReference type="EMBL" id="UZAI01017473">
    <property type="protein sequence ID" value="VDP25361.1"/>
    <property type="molecule type" value="Genomic_DNA"/>
</dbReference>
<dbReference type="PANTHER" id="PTHR22594:SF34">
    <property type="entry name" value="ASPARAGINE--TRNA LIGASE, MITOCHONDRIAL-RELATED"/>
    <property type="match status" value="1"/>
</dbReference>
<evidence type="ECO:0000256" key="3">
    <source>
        <dbReference type="ARBA" id="ARBA00022840"/>
    </source>
</evidence>
<keyword evidence="3" id="KW-0067">ATP-binding</keyword>
<dbReference type="InterPro" id="IPR006195">
    <property type="entry name" value="aa-tRNA-synth_II"/>
</dbReference>
<evidence type="ECO:0000256" key="5">
    <source>
        <dbReference type="ARBA" id="ARBA00023146"/>
    </source>
</evidence>
<dbReference type="PANTHER" id="PTHR22594">
    <property type="entry name" value="ASPARTYL/LYSYL-TRNA SYNTHETASE"/>
    <property type="match status" value="1"/>
</dbReference>
<protein>
    <submittedName>
        <fullName evidence="6">Uncharacterized protein</fullName>
    </submittedName>
</protein>
<dbReference type="SUPFAM" id="SSF55681">
    <property type="entry name" value="Class II aaRS and biotin synthetases"/>
    <property type="match status" value="1"/>
</dbReference>
<dbReference type="InterPro" id="IPR045864">
    <property type="entry name" value="aa-tRNA-synth_II/BPL/LPL"/>
</dbReference>
<evidence type="ECO:0000313" key="6">
    <source>
        <dbReference type="EMBL" id="VDP25361.1"/>
    </source>
</evidence>
<dbReference type="GO" id="GO:0006421">
    <property type="term" value="P:asparaginyl-tRNA aminoacylation"/>
    <property type="evidence" value="ECO:0007669"/>
    <property type="project" value="TreeGrafter"/>
</dbReference>
<gene>
    <name evidence="6" type="ORF">SMRZ_LOCUS17829</name>
</gene>